<proteinExistence type="predicted"/>
<feature type="region of interest" description="Disordered" evidence="1">
    <location>
        <begin position="230"/>
        <end position="300"/>
    </location>
</feature>
<evidence type="ECO:0000256" key="1">
    <source>
        <dbReference type="SAM" id="MobiDB-lite"/>
    </source>
</evidence>
<reference evidence="2" key="1">
    <citation type="submission" date="2021-01" db="EMBL/GenBank/DDBJ databases">
        <authorList>
            <person name="Corre E."/>
            <person name="Pelletier E."/>
            <person name="Niang G."/>
            <person name="Scheremetjew M."/>
            <person name="Finn R."/>
            <person name="Kale V."/>
            <person name="Holt S."/>
            <person name="Cochrane G."/>
            <person name="Meng A."/>
            <person name="Brown T."/>
            <person name="Cohen L."/>
        </authorList>
    </citation>
    <scope>NUCLEOTIDE SEQUENCE</scope>
    <source>
        <strain evidence="2">CCMP645</strain>
    </source>
</reference>
<organism evidence="2">
    <name type="scientific">Chrysotila carterae</name>
    <name type="common">Marine alga</name>
    <name type="synonym">Syracosphaera carterae</name>
    <dbReference type="NCBI Taxonomy" id="13221"/>
    <lineage>
        <taxon>Eukaryota</taxon>
        <taxon>Haptista</taxon>
        <taxon>Haptophyta</taxon>
        <taxon>Prymnesiophyceae</taxon>
        <taxon>Isochrysidales</taxon>
        <taxon>Isochrysidaceae</taxon>
        <taxon>Chrysotila</taxon>
    </lineage>
</organism>
<dbReference type="AlphaFoldDB" id="A0A7S4AZA5"/>
<gene>
    <name evidence="2" type="ORF">PCAR00345_LOCUS1289</name>
</gene>
<evidence type="ECO:0000313" key="2">
    <source>
        <dbReference type="EMBL" id="CAE0748707.1"/>
    </source>
</evidence>
<sequence>MPNDLSTRPPWTTSTMARPTEVPKTQKQLNDLVWYSLIRTTPGVTIKAVRPVDPVHESAAWTQRVEKEVAKGGRIPLKKPAKLNQVCNELSKEGQWKQALSDPCVAAAMLKVQRRVEQLEQQAKTGVAEPSQWAFRAMNQRGDAPHQTSSSIAHPLACAPHRALAEQRAATIESVYSSSASTRRKAQAKRAQPSVMLEMTGLWSVGFELAAPTTGLDLNADFSRCGSVGETHQREHTLERRRIARPASATFRRSDSGGAAAQRALARPRSAHPAASGGRRPQNSMHAQPKAASMQRPPAM</sequence>
<protein>
    <submittedName>
        <fullName evidence="2">Uncharacterized protein</fullName>
    </submittedName>
</protein>
<feature type="compositionally biased region" description="Basic and acidic residues" evidence="1">
    <location>
        <begin position="231"/>
        <end position="241"/>
    </location>
</feature>
<accession>A0A7S4AZA5</accession>
<name>A0A7S4AZA5_CHRCT</name>
<dbReference type="EMBL" id="HBIZ01002402">
    <property type="protein sequence ID" value="CAE0748707.1"/>
    <property type="molecule type" value="Transcribed_RNA"/>
</dbReference>